<dbReference type="InterPro" id="IPR042971">
    <property type="entry name" value="LEA_SMP"/>
</dbReference>
<dbReference type="PANTHER" id="PTHR31174">
    <property type="entry name" value="SEED MATURATION FAMILY PROTEIN"/>
    <property type="match status" value="1"/>
</dbReference>
<feature type="domain" description="SMP" evidence="4">
    <location>
        <begin position="157"/>
        <end position="214"/>
    </location>
</feature>
<feature type="region of interest" description="Disordered" evidence="3">
    <location>
        <begin position="1"/>
        <end position="82"/>
    </location>
</feature>
<protein>
    <submittedName>
        <fullName evidence="5">Late embryogenesis abundant protein 31 isoform A</fullName>
    </submittedName>
</protein>
<dbReference type="GO" id="GO:0005634">
    <property type="term" value="C:nucleus"/>
    <property type="evidence" value="ECO:0007669"/>
    <property type="project" value="EnsemblPlants"/>
</dbReference>
<dbReference type="EMBL" id="QZWG01000010">
    <property type="protein sequence ID" value="RZB87495.1"/>
    <property type="molecule type" value="Genomic_DNA"/>
</dbReference>
<organism evidence="5 6">
    <name type="scientific">Glycine soja</name>
    <name type="common">Wild soybean</name>
    <dbReference type="NCBI Taxonomy" id="3848"/>
    <lineage>
        <taxon>Eukaryota</taxon>
        <taxon>Viridiplantae</taxon>
        <taxon>Streptophyta</taxon>
        <taxon>Embryophyta</taxon>
        <taxon>Tracheophyta</taxon>
        <taxon>Spermatophyta</taxon>
        <taxon>Magnoliopsida</taxon>
        <taxon>eudicotyledons</taxon>
        <taxon>Gunneridae</taxon>
        <taxon>Pentapetalae</taxon>
        <taxon>rosids</taxon>
        <taxon>fabids</taxon>
        <taxon>Fabales</taxon>
        <taxon>Fabaceae</taxon>
        <taxon>Papilionoideae</taxon>
        <taxon>50 kb inversion clade</taxon>
        <taxon>NPAAA clade</taxon>
        <taxon>indigoferoid/millettioid clade</taxon>
        <taxon>Phaseoleae</taxon>
        <taxon>Glycine</taxon>
        <taxon>Glycine subgen. Soja</taxon>
    </lineage>
</organism>
<dbReference type="Pfam" id="PF04927">
    <property type="entry name" value="SMP"/>
    <property type="match status" value="3"/>
</dbReference>
<evidence type="ECO:0000256" key="1">
    <source>
        <dbReference type="ARBA" id="ARBA00010733"/>
    </source>
</evidence>
<feature type="region of interest" description="Disordered" evidence="3">
    <location>
        <begin position="236"/>
        <end position="270"/>
    </location>
</feature>
<feature type="compositionally biased region" description="Basic and acidic residues" evidence="3">
    <location>
        <begin position="1"/>
        <end position="17"/>
    </location>
</feature>
<feature type="compositionally biased region" description="Basic and acidic residues" evidence="3">
    <location>
        <begin position="236"/>
        <end position="247"/>
    </location>
</feature>
<name>A0A445IN65_GLYSO</name>
<keyword evidence="6" id="KW-1185">Reference proteome</keyword>
<evidence type="ECO:0000313" key="5">
    <source>
        <dbReference type="EMBL" id="RZB87495.1"/>
    </source>
</evidence>
<comment type="caution">
    <text evidence="5">The sequence shown here is derived from an EMBL/GenBank/DDBJ whole genome shotgun (WGS) entry which is preliminary data.</text>
</comment>
<keyword evidence="2" id="KW-0677">Repeat</keyword>
<reference evidence="5 6" key="1">
    <citation type="submission" date="2018-09" db="EMBL/GenBank/DDBJ databases">
        <title>A high-quality reference genome of wild soybean provides a powerful tool to mine soybean genomes.</title>
        <authorList>
            <person name="Xie M."/>
            <person name="Chung C.Y.L."/>
            <person name="Li M.-W."/>
            <person name="Wong F.-L."/>
            <person name="Chan T.-F."/>
            <person name="Lam H.-M."/>
        </authorList>
    </citation>
    <scope>NUCLEOTIDE SEQUENCE [LARGE SCALE GENOMIC DNA]</scope>
    <source>
        <strain evidence="6">cv. W05</strain>
        <tissue evidence="5">Hypocotyl of etiolated seedlings</tissue>
    </source>
</reference>
<evidence type="ECO:0000313" key="6">
    <source>
        <dbReference type="Proteomes" id="UP000289340"/>
    </source>
</evidence>
<proteinExistence type="inferred from homology"/>
<dbReference type="Gramene" id="XM_028326592.1">
    <property type="protein sequence ID" value="XP_028182393.1"/>
    <property type="gene ID" value="LOC114369373"/>
</dbReference>
<feature type="compositionally biased region" description="Basic and acidic residues" evidence="3">
    <location>
        <begin position="64"/>
        <end position="78"/>
    </location>
</feature>
<dbReference type="InterPro" id="IPR007011">
    <property type="entry name" value="LEA_SMP_dom"/>
</dbReference>
<feature type="domain" description="SMP" evidence="4">
    <location>
        <begin position="16"/>
        <end position="65"/>
    </location>
</feature>
<dbReference type="PANTHER" id="PTHR31174:SF34">
    <property type="entry name" value="LATE EMBRYOGENESIS ABUNDANT PROTEIN 47"/>
    <property type="match status" value="1"/>
</dbReference>
<evidence type="ECO:0000256" key="3">
    <source>
        <dbReference type="SAM" id="MobiDB-lite"/>
    </source>
</evidence>
<comment type="similarity">
    <text evidence="1">Belongs to the LEA type SMP family.</text>
</comment>
<gene>
    <name evidence="5" type="ORF">D0Y65_027214</name>
</gene>
<dbReference type="AlphaFoldDB" id="A0A445IN65"/>
<sequence>MSQEQPQKENHEEEGIKYGDVFNVKGEMKSKPEAPVDAGMMQKAETETTGKTQKAGAAMQSAAAKDERGGMAGHKDKNNVAADGGVSVTQTEAHLSGSQVISESVAGQVVNKLEEKKRKVNKLVEVVKQFNQKAPLNTMTPPSIVQEMGAGGAGSGITIGEALEATVLTAGKKPVEWSDAAAIQAAEVRATGRTNIVPGGVAAAAQSAATLNARVTKDEEKIKLADILADATSKLPSDRAATRRDAEGVTGAEMRNDPNLTTHPGGVSASVAAAARLNKTNTNT</sequence>
<dbReference type="Proteomes" id="UP000289340">
    <property type="component" value="Chromosome 10"/>
</dbReference>
<evidence type="ECO:0000256" key="2">
    <source>
        <dbReference type="ARBA" id="ARBA00022737"/>
    </source>
</evidence>
<feature type="domain" description="SMP" evidence="4">
    <location>
        <begin position="222"/>
        <end position="279"/>
    </location>
</feature>
<accession>A0A445IN65</accession>
<evidence type="ECO:0000259" key="4">
    <source>
        <dbReference type="Pfam" id="PF04927"/>
    </source>
</evidence>